<keyword evidence="6" id="KW-0106">Calcium</keyword>
<dbReference type="AlphaFoldDB" id="A0A4S8N2G0"/>
<protein>
    <submittedName>
        <fullName evidence="9">Penicillin-binding protein</fullName>
    </submittedName>
</protein>
<feature type="domain" description="Penicillin-binding protein transpeptidase" evidence="8">
    <location>
        <begin position="58"/>
        <end position="341"/>
    </location>
</feature>
<keyword evidence="10" id="KW-1185">Reference proteome</keyword>
<keyword evidence="3" id="KW-0328">Glycosyltransferase</keyword>
<dbReference type="InterPro" id="IPR059100">
    <property type="entry name" value="TSP3_bac"/>
</dbReference>
<evidence type="ECO:0000256" key="5">
    <source>
        <dbReference type="ARBA" id="ARBA00022729"/>
    </source>
</evidence>
<sequence>MVRKELLRLGFSEDQINGGGLKVTTTFTQKAMNAAREGVLEVKPEGFGKQLHVGVASVEPGTGALRGFYGGQDFLESQLNWAVEGGQAGSTFKPFALATGIESGYELKDRFDGDSPYELPGGGRPVENQGDRSYGQVDLIKATQDSINTAYIDLTLGIPDGPQKIIRTANQMGIPPAEEANDPYGFPTSSPGLQPGTNVSLGSQTVSPINMANGYATIANRGVAADAYIIEKVVDAEGVVKYNHKVTDHRAIREGVSDDVGYALQQVVKAGSGSAALALDRPAAGKTGTATNGLGEVSSAWFVGYTPQLATAVMYVRGIGNEQLKDWLPSYFGGDYPAETWTAVMTRALEGEDVEELPPAAYVKGEAPEEGHEQAPPPKPSRTREPRETETTEEPPTTEPTQEPSTEDTATAPVDTDGDGISDEDELANGTNPTNPDSDGDGTPDGTDPEPNNPLVPGDATATPHGNGRQTPTSRGRRRDRPRAAA</sequence>
<dbReference type="InterPro" id="IPR050396">
    <property type="entry name" value="Glycosyltr_51/Transpeptidase"/>
</dbReference>
<dbReference type="Gene3D" id="3.40.710.10">
    <property type="entry name" value="DD-peptidase/beta-lactamase superfamily"/>
    <property type="match status" value="1"/>
</dbReference>
<dbReference type="GO" id="GO:0009252">
    <property type="term" value="P:peptidoglycan biosynthetic process"/>
    <property type="evidence" value="ECO:0007669"/>
    <property type="project" value="TreeGrafter"/>
</dbReference>
<keyword evidence="5" id="KW-0732">Signal</keyword>
<dbReference type="GO" id="GO:0030288">
    <property type="term" value="C:outer membrane-bounded periplasmic space"/>
    <property type="evidence" value="ECO:0007669"/>
    <property type="project" value="TreeGrafter"/>
</dbReference>
<accession>A0A4S8N2G0</accession>
<evidence type="ECO:0000256" key="7">
    <source>
        <dbReference type="SAM" id="MobiDB-lite"/>
    </source>
</evidence>
<evidence type="ECO:0000256" key="6">
    <source>
        <dbReference type="ARBA" id="ARBA00022837"/>
    </source>
</evidence>
<comment type="caution">
    <text evidence="9">The sequence shown here is derived from an EMBL/GenBank/DDBJ whole genome shotgun (WGS) entry which is preliminary data.</text>
</comment>
<dbReference type="InterPro" id="IPR012338">
    <property type="entry name" value="Beta-lactam/transpept-like"/>
</dbReference>
<dbReference type="GO" id="GO:0005509">
    <property type="term" value="F:calcium ion binding"/>
    <property type="evidence" value="ECO:0007669"/>
    <property type="project" value="InterPro"/>
</dbReference>
<organism evidence="9 10">
    <name type="scientific">Nocardioides caeni</name>
    <dbReference type="NCBI Taxonomy" id="574700"/>
    <lineage>
        <taxon>Bacteria</taxon>
        <taxon>Bacillati</taxon>
        <taxon>Actinomycetota</taxon>
        <taxon>Actinomycetes</taxon>
        <taxon>Propionibacteriales</taxon>
        <taxon>Nocardioidaceae</taxon>
        <taxon>Nocardioides</taxon>
    </lineage>
</organism>
<evidence type="ECO:0000313" key="9">
    <source>
        <dbReference type="EMBL" id="THV10110.1"/>
    </source>
</evidence>
<dbReference type="Pfam" id="PF00905">
    <property type="entry name" value="Transpeptidase"/>
    <property type="match status" value="1"/>
</dbReference>
<evidence type="ECO:0000259" key="8">
    <source>
        <dbReference type="Pfam" id="PF00905"/>
    </source>
</evidence>
<proteinExistence type="predicted"/>
<dbReference type="GO" id="GO:0008955">
    <property type="term" value="F:peptidoglycan glycosyltransferase activity"/>
    <property type="evidence" value="ECO:0007669"/>
    <property type="project" value="TreeGrafter"/>
</dbReference>
<evidence type="ECO:0000256" key="3">
    <source>
        <dbReference type="ARBA" id="ARBA00022676"/>
    </source>
</evidence>
<dbReference type="SUPFAM" id="SSF56601">
    <property type="entry name" value="beta-lactamase/transpeptidase-like"/>
    <property type="match status" value="1"/>
</dbReference>
<dbReference type="Proteomes" id="UP000307087">
    <property type="component" value="Unassembled WGS sequence"/>
</dbReference>
<dbReference type="GO" id="GO:0008658">
    <property type="term" value="F:penicillin binding"/>
    <property type="evidence" value="ECO:0007669"/>
    <property type="project" value="InterPro"/>
</dbReference>
<evidence type="ECO:0000256" key="1">
    <source>
        <dbReference type="ARBA" id="ARBA00004613"/>
    </source>
</evidence>
<dbReference type="InterPro" id="IPR028974">
    <property type="entry name" value="TSP_type-3_rpt"/>
</dbReference>
<name>A0A4S8N2G0_9ACTN</name>
<feature type="region of interest" description="Disordered" evidence="7">
    <location>
        <begin position="363"/>
        <end position="486"/>
    </location>
</feature>
<dbReference type="PANTHER" id="PTHR32282:SF34">
    <property type="entry name" value="PENICILLIN-BINDING PROTEIN 1A"/>
    <property type="match status" value="1"/>
</dbReference>
<evidence type="ECO:0000313" key="10">
    <source>
        <dbReference type="Proteomes" id="UP000307087"/>
    </source>
</evidence>
<reference evidence="9 10" key="1">
    <citation type="journal article" date="2009" name="Int. J. Syst. Evol. Microbiol.">
        <title>Nocardioides caeni sp. nov., isolated from wastewater.</title>
        <authorList>
            <person name="Yoon J.H."/>
            <person name="Kang S.J."/>
            <person name="Park S."/>
            <person name="Kim W."/>
            <person name="Oh T.K."/>
        </authorList>
    </citation>
    <scope>NUCLEOTIDE SEQUENCE [LARGE SCALE GENOMIC DNA]</scope>
    <source>
        <strain evidence="9 10">DSM 23134</strain>
    </source>
</reference>
<evidence type="ECO:0000256" key="4">
    <source>
        <dbReference type="ARBA" id="ARBA00022679"/>
    </source>
</evidence>
<gene>
    <name evidence="9" type="ORF">E9934_14960</name>
</gene>
<keyword evidence="2" id="KW-0964">Secreted</keyword>
<dbReference type="PANTHER" id="PTHR32282">
    <property type="entry name" value="BINDING PROTEIN TRANSPEPTIDASE, PUTATIVE-RELATED"/>
    <property type="match status" value="1"/>
</dbReference>
<feature type="compositionally biased region" description="Acidic residues" evidence="7">
    <location>
        <begin position="416"/>
        <end position="427"/>
    </location>
</feature>
<dbReference type="SUPFAM" id="SSF103647">
    <property type="entry name" value="TSP type-3 repeat"/>
    <property type="match status" value="1"/>
</dbReference>
<comment type="subcellular location">
    <subcellularLocation>
        <location evidence="1">Secreted</location>
    </subcellularLocation>
</comment>
<feature type="compositionally biased region" description="Basic residues" evidence="7">
    <location>
        <begin position="475"/>
        <end position="486"/>
    </location>
</feature>
<dbReference type="EMBL" id="STGW01000011">
    <property type="protein sequence ID" value="THV10110.1"/>
    <property type="molecule type" value="Genomic_DNA"/>
</dbReference>
<dbReference type="InterPro" id="IPR001460">
    <property type="entry name" value="PCN-bd_Tpept"/>
</dbReference>
<keyword evidence="4" id="KW-0808">Transferase</keyword>
<dbReference type="Pfam" id="PF18884">
    <property type="entry name" value="TSP3_bac"/>
    <property type="match status" value="1"/>
</dbReference>
<evidence type="ECO:0000256" key="2">
    <source>
        <dbReference type="ARBA" id="ARBA00022525"/>
    </source>
</evidence>